<name>A0A934U2U3_9NOCA</name>
<reference evidence="2" key="1">
    <citation type="submission" date="2020-12" db="EMBL/GenBank/DDBJ databases">
        <title>Antrihabitans popcorni sp. nov. and Antrihabitans auranticaus sp. nov., isolated from a larva cave.</title>
        <authorList>
            <person name="Lee S.D."/>
            <person name="Kim I.S."/>
        </authorList>
    </citation>
    <scope>NUCLEOTIDE SEQUENCE</scope>
    <source>
        <strain evidence="2">YC3-6</strain>
    </source>
</reference>
<dbReference type="RefSeq" id="WP_199703958.1">
    <property type="nucleotide sequence ID" value="NZ_JAEMNV010000003.1"/>
</dbReference>
<feature type="chain" id="PRO_5039482550" evidence="1">
    <location>
        <begin position="25"/>
        <end position="129"/>
    </location>
</feature>
<dbReference type="PROSITE" id="PS51257">
    <property type="entry name" value="PROKAR_LIPOPROTEIN"/>
    <property type="match status" value="1"/>
</dbReference>
<sequence>MRLRQHVRRSVTAAFVAAPFAVLVLSGCETLDQAAATVDKAGVCVDALQAANFTPDVNNPDISAQNAADAAQKLSDLAGQTTDVTLQDALEAMSSTISQMNVGDLNPQAIADWTQQKADLYQSLSSACR</sequence>
<comment type="caution">
    <text evidence="2">The sequence shown here is derived from an EMBL/GenBank/DDBJ whole genome shotgun (WGS) entry which is preliminary data.</text>
</comment>
<gene>
    <name evidence="2" type="ORF">JGU71_10100</name>
</gene>
<organism evidence="2 3">
    <name type="scientific">Antrihabitans stalagmiti</name>
    <dbReference type="NCBI Taxonomy" id="2799499"/>
    <lineage>
        <taxon>Bacteria</taxon>
        <taxon>Bacillati</taxon>
        <taxon>Actinomycetota</taxon>
        <taxon>Actinomycetes</taxon>
        <taxon>Mycobacteriales</taxon>
        <taxon>Nocardiaceae</taxon>
        <taxon>Antrihabitans</taxon>
    </lineage>
</organism>
<proteinExistence type="predicted"/>
<dbReference type="Proteomes" id="UP000655868">
    <property type="component" value="Unassembled WGS sequence"/>
</dbReference>
<dbReference type="AlphaFoldDB" id="A0A934U2U3"/>
<dbReference type="EMBL" id="JAEMNV010000003">
    <property type="protein sequence ID" value="MBJ8339240.1"/>
    <property type="molecule type" value="Genomic_DNA"/>
</dbReference>
<accession>A0A934U2U3</accession>
<dbReference type="NCBIfam" id="NF037950">
    <property type="entry name" value="spanin2_1"/>
    <property type="match status" value="1"/>
</dbReference>
<keyword evidence="3" id="KW-1185">Reference proteome</keyword>
<evidence type="ECO:0000313" key="2">
    <source>
        <dbReference type="EMBL" id="MBJ8339240.1"/>
    </source>
</evidence>
<keyword evidence="1" id="KW-0732">Signal</keyword>
<protein>
    <submittedName>
        <fullName evidence="2">Bacteriophage spanin2 family protein</fullName>
    </submittedName>
</protein>
<feature type="signal peptide" evidence="1">
    <location>
        <begin position="1"/>
        <end position="24"/>
    </location>
</feature>
<evidence type="ECO:0000256" key="1">
    <source>
        <dbReference type="SAM" id="SignalP"/>
    </source>
</evidence>
<evidence type="ECO:0000313" key="3">
    <source>
        <dbReference type="Proteomes" id="UP000655868"/>
    </source>
</evidence>